<comment type="similarity">
    <text evidence="3 4">Belongs to the RlpA family.</text>
</comment>
<evidence type="ECO:0000313" key="7">
    <source>
        <dbReference type="Proteomes" id="UP000598467"/>
    </source>
</evidence>
<sequence>MLFSACFLVPPFQTAEASTAFVQCGKASWYALTSMTASGERADPNVLAAAHRTLPFGTLVKVSNLRNGREITVRINDRGPFVKGRVIDVTKAVAHKLGFLPQGVAKVRITVAGADGKALKGPGCGK</sequence>
<dbReference type="InterPro" id="IPR009009">
    <property type="entry name" value="RlpA-like_DPBB"/>
</dbReference>
<keyword evidence="2 3" id="KW-0961">Cell wall biogenesis/degradation</keyword>
<comment type="function">
    <text evidence="3">Lytic transglycosylase with a strong preference for naked glycan strands that lack stem peptides.</text>
</comment>
<dbReference type="GO" id="GO:0000270">
    <property type="term" value="P:peptidoglycan metabolic process"/>
    <property type="evidence" value="ECO:0007669"/>
    <property type="project" value="UniProtKB-UniRule"/>
</dbReference>
<accession>A0A926S684</accession>
<name>A0A926S684_9HYPH</name>
<evidence type="ECO:0000259" key="5">
    <source>
        <dbReference type="Pfam" id="PF03330"/>
    </source>
</evidence>
<proteinExistence type="inferred from homology"/>
<dbReference type="RefSeq" id="WP_190293021.1">
    <property type="nucleotide sequence ID" value="NZ_JABFCZ010000021.1"/>
</dbReference>
<dbReference type="Gene3D" id="2.40.40.10">
    <property type="entry name" value="RlpA-like domain"/>
    <property type="match status" value="1"/>
</dbReference>
<dbReference type="InterPro" id="IPR034718">
    <property type="entry name" value="RlpA"/>
</dbReference>
<feature type="domain" description="RlpA-like protein double-psi beta-barrel" evidence="5">
    <location>
        <begin position="23"/>
        <end position="109"/>
    </location>
</feature>
<reference evidence="6" key="1">
    <citation type="submission" date="2020-05" db="EMBL/GenBank/DDBJ databases">
        <title>Identification of trans-AT polyketide cluster in two marine bacteria, producers of a novel glutaramide-containing polyketide sesbanimide D and analogs.</title>
        <authorList>
            <person name="Kacar D."/>
            <person name="Rodriguez P."/>
            <person name="Canedo L."/>
            <person name="Gonzalez E."/>
            <person name="Galan B."/>
            <person name="De La Calle F."/>
            <person name="Garcia J.L."/>
        </authorList>
    </citation>
    <scope>NUCLEOTIDE SEQUENCE</scope>
    <source>
        <strain evidence="6">PHM038</strain>
    </source>
</reference>
<dbReference type="CDD" id="cd22268">
    <property type="entry name" value="DPBB_RlpA-like"/>
    <property type="match status" value="1"/>
</dbReference>
<keyword evidence="1 3" id="KW-0456">Lyase</keyword>
<dbReference type="HAMAP" id="MF_02071">
    <property type="entry name" value="RlpA"/>
    <property type="match status" value="1"/>
</dbReference>
<dbReference type="Pfam" id="PF03330">
    <property type="entry name" value="DPBB_1"/>
    <property type="match status" value="1"/>
</dbReference>
<dbReference type="NCBIfam" id="TIGR00413">
    <property type="entry name" value="rlpA"/>
    <property type="match status" value="1"/>
</dbReference>
<dbReference type="EMBL" id="JABFCZ010000021">
    <property type="protein sequence ID" value="MBD1548288.1"/>
    <property type="molecule type" value="Genomic_DNA"/>
</dbReference>
<dbReference type="SUPFAM" id="SSF50685">
    <property type="entry name" value="Barwin-like endoglucanases"/>
    <property type="match status" value="1"/>
</dbReference>
<dbReference type="PANTHER" id="PTHR34183:SF1">
    <property type="entry name" value="ENDOLYTIC PEPTIDOGLYCAN TRANSGLYCOSYLASE RLPA"/>
    <property type="match status" value="1"/>
</dbReference>
<organism evidence="6 7">
    <name type="scientific">Roseibium aggregatum</name>
    <dbReference type="NCBI Taxonomy" id="187304"/>
    <lineage>
        <taxon>Bacteria</taxon>
        <taxon>Pseudomonadati</taxon>
        <taxon>Pseudomonadota</taxon>
        <taxon>Alphaproteobacteria</taxon>
        <taxon>Hyphomicrobiales</taxon>
        <taxon>Stappiaceae</taxon>
        <taxon>Roseibium</taxon>
    </lineage>
</organism>
<evidence type="ECO:0000313" key="6">
    <source>
        <dbReference type="EMBL" id="MBD1548288.1"/>
    </source>
</evidence>
<evidence type="ECO:0000256" key="2">
    <source>
        <dbReference type="ARBA" id="ARBA00023316"/>
    </source>
</evidence>
<comment type="caution">
    <text evidence="6">The sequence shown here is derived from an EMBL/GenBank/DDBJ whole genome shotgun (WGS) entry which is preliminary data.</text>
</comment>
<gene>
    <name evidence="3" type="primary">rlpA</name>
    <name evidence="6" type="ORF">HK439_18645</name>
</gene>
<dbReference type="Proteomes" id="UP000598467">
    <property type="component" value="Unassembled WGS sequence"/>
</dbReference>
<dbReference type="GO" id="GO:0008932">
    <property type="term" value="F:lytic endotransglycosylase activity"/>
    <property type="evidence" value="ECO:0007669"/>
    <property type="project" value="UniProtKB-UniRule"/>
</dbReference>
<dbReference type="InterPro" id="IPR036908">
    <property type="entry name" value="RlpA-like_sf"/>
</dbReference>
<evidence type="ECO:0000256" key="1">
    <source>
        <dbReference type="ARBA" id="ARBA00023239"/>
    </source>
</evidence>
<dbReference type="PANTHER" id="PTHR34183">
    <property type="entry name" value="ENDOLYTIC PEPTIDOGLYCAN TRANSGLYCOSYLASE RLPA"/>
    <property type="match status" value="1"/>
</dbReference>
<dbReference type="InterPro" id="IPR012997">
    <property type="entry name" value="RplA"/>
</dbReference>
<dbReference type="EC" id="4.2.2.-" evidence="3"/>
<dbReference type="GO" id="GO:0071555">
    <property type="term" value="P:cell wall organization"/>
    <property type="evidence" value="ECO:0007669"/>
    <property type="project" value="UniProtKB-KW"/>
</dbReference>
<evidence type="ECO:0000256" key="4">
    <source>
        <dbReference type="RuleBase" id="RU003495"/>
    </source>
</evidence>
<protein>
    <recommendedName>
        <fullName evidence="3">Endolytic peptidoglycan transglycosylase RlpA</fullName>
        <ecNumber evidence="3">4.2.2.-</ecNumber>
    </recommendedName>
</protein>
<dbReference type="AlphaFoldDB" id="A0A926S684"/>
<evidence type="ECO:0000256" key="3">
    <source>
        <dbReference type="HAMAP-Rule" id="MF_02071"/>
    </source>
</evidence>